<feature type="chain" id="PRO_5012828236" description="Beta-barrel porin 2" evidence="4">
    <location>
        <begin position="33"/>
        <end position="403"/>
    </location>
</feature>
<dbReference type="Proteomes" id="UP000198281">
    <property type="component" value="Unassembled WGS sequence"/>
</dbReference>
<organism evidence="5 6">
    <name type="scientific">Edaphosphingomonas laterariae</name>
    <dbReference type="NCBI Taxonomy" id="861865"/>
    <lineage>
        <taxon>Bacteria</taxon>
        <taxon>Pseudomonadati</taxon>
        <taxon>Pseudomonadota</taxon>
        <taxon>Alphaproteobacteria</taxon>
        <taxon>Sphingomonadales</taxon>
        <taxon>Rhizorhabdaceae</taxon>
        <taxon>Edaphosphingomonas</taxon>
    </lineage>
</organism>
<accession>A0A239HQX6</accession>
<dbReference type="Gene3D" id="2.40.170.20">
    <property type="entry name" value="TonB-dependent receptor, beta-barrel domain"/>
    <property type="match status" value="1"/>
</dbReference>
<sequence length="403" mass="42840">MMSDKSMLSSSAAFRLLAAGCAVAAAAGTAHAQDISASVDLSAAGGYASNPFLEDPATASTGSGFVEGSIRPNVAVTDARGRTDFAAYYRRTEYFRRYSAANSYGISARGQRQLNERIEVRALLAYDSSIVGAADPDGDLIDPGIPESPDVGLIGSRQRRNSFNSSVGATWRPNARDSWNVDFDATKTDYPNGGLATDDYVSYGGRIGYSRALSETSSIGGTFGYTEVDYDGIGRDSSILTPQVTYTKRFAGGWSLDAALGVSLTRRELLTGKDNSTALTGQLKLCKDNERTTMCFGGSRASEASGFGGVRVDTSVYGSYSYRLTERSTLAGRVSYSKNDAGGLPISGDRDYFSTTVDYSHQLGEKLRLTAGAAYRDAYGRGLSPDADISGRIGLAYTLGDRR</sequence>
<proteinExistence type="predicted"/>
<dbReference type="EMBL" id="FZOS01000018">
    <property type="protein sequence ID" value="SNS83722.1"/>
    <property type="molecule type" value="Genomic_DNA"/>
</dbReference>
<evidence type="ECO:0000313" key="5">
    <source>
        <dbReference type="EMBL" id="SNS83722.1"/>
    </source>
</evidence>
<dbReference type="OrthoDB" id="7559489at2"/>
<evidence type="ECO:0000256" key="1">
    <source>
        <dbReference type="ARBA" id="ARBA00004442"/>
    </source>
</evidence>
<gene>
    <name evidence="5" type="ORF">SAMN06295912_11874</name>
</gene>
<keyword evidence="2" id="KW-0472">Membrane</keyword>
<protein>
    <recommendedName>
        <fullName evidence="7">Beta-barrel porin 2</fullName>
    </recommendedName>
</protein>
<dbReference type="AlphaFoldDB" id="A0A239HQX6"/>
<evidence type="ECO:0008006" key="7">
    <source>
        <dbReference type="Google" id="ProtNLM"/>
    </source>
</evidence>
<keyword evidence="6" id="KW-1185">Reference proteome</keyword>
<feature type="signal peptide" evidence="4">
    <location>
        <begin position="1"/>
        <end position="32"/>
    </location>
</feature>
<dbReference type="RefSeq" id="WP_089220417.1">
    <property type="nucleotide sequence ID" value="NZ_FZOS01000018.1"/>
</dbReference>
<evidence type="ECO:0000256" key="4">
    <source>
        <dbReference type="SAM" id="SignalP"/>
    </source>
</evidence>
<dbReference type="InterPro" id="IPR036942">
    <property type="entry name" value="Beta-barrel_TonB_sf"/>
</dbReference>
<dbReference type="GO" id="GO:0009279">
    <property type="term" value="C:cell outer membrane"/>
    <property type="evidence" value="ECO:0007669"/>
    <property type="project" value="UniProtKB-SubCell"/>
</dbReference>
<evidence type="ECO:0000256" key="3">
    <source>
        <dbReference type="ARBA" id="ARBA00023237"/>
    </source>
</evidence>
<name>A0A239HQX6_9SPHN</name>
<dbReference type="SUPFAM" id="SSF56935">
    <property type="entry name" value="Porins"/>
    <property type="match status" value="1"/>
</dbReference>
<keyword evidence="3" id="KW-0998">Cell outer membrane</keyword>
<comment type="subcellular location">
    <subcellularLocation>
        <location evidence="1">Cell outer membrane</location>
    </subcellularLocation>
</comment>
<reference evidence="6" key="1">
    <citation type="submission" date="2017-06" db="EMBL/GenBank/DDBJ databases">
        <authorList>
            <person name="Varghese N."/>
            <person name="Submissions S."/>
        </authorList>
    </citation>
    <scope>NUCLEOTIDE SEQUENCE [LARGE SCALE GENOMIC DNA]</scope>
    <source>
        <strain evidence="6">LNB2</strain>
    </source>
</reference>
<evidence type="ECO:0000256" key="2">
    <source>
        <dbReference type="ARBA" id="ARBA00023136"/>
    </source>
</evidence>
<keyword evidence="4" id="KW-0732">Signal</keyword>
<evidence type="ECO:0000313" key="6">
    <source>
        <dbReference type="Proteomes" id="UP000198281"/>
    </source>
</evidence>